<keyword evidence="3" id="KW-1185">Reference proteome</keyword>
<sequence length="75" mass="8528">MAREERDVRLQIMLQPQELKAIEEWRFERRMPSRASAVRELLRRGLAAEGFDLAPDGKQSGEFGVTDATPATGKR</sequence>
<protein>
    <recommendedName>
        <fullName evidence="4">Ribbon-helix-helix protein CopG domain-containing protein</fullName>
    </recommendedName>
</protein>
<dbReference type="Proteomes" id="UP000248795">
    <property type="component" value="Unassembled WGS sequence"/>
</dbReference>
<organism evidence="2 3">
    <name type="scientific">Aestuariivirga litoralis</name>
    <dbReference type="NCBI Taxonomy" id="2650924"/>
    <lineage>
        <taxon>Bacteria</taxon>
        <taxon>Pseudomonadati</taxon>
        <taxon>Pseudomonadota</taxon>
        <taxon>Alphaproteobacteria</taxon>
        <taxon>Hyphomicrobiales</taxon>
        <taxon>Aestuariivirgaceae</taxon>
        <taxon>Aestuariivirga</taxon>
    </lineage>
</organism>
<reference evidence="3" key="1">
    <citation type="submission" date="2018-06" db="EMBL/GenBank/DDBJ databases">
        <title>Aestuariibacter litoralis strain KCTC 52945T.</title>
        <authorList>
            <person name="Li X."/>
            <person name="Salam N."/>
            <person name="Li J.-L."/>
            <person name="Chen Y.-M."/>
            <person name="Yang Z.-W."/>
            <person name="Zhang L.-Y."/>
            <person name="Han M.-X."/>
            <person name="Xiao M."/>
            <person name="Li W.-J."/>
        </authorList>
    </citation>
    <scope>NUCLEOTIDE SEQUENCE [LARGE SCALE GENOMIC DNA]</scope>
    <source>
        <strain evidence="3">KCTC 52945</strain>
    </source>
</reference>
<dbReference type="RefSeq" id="WP_111199131.1">
    <property type="nucleotide sequence ID" value="NZ_QKVK01000006.1"/>
</dbReference>
<evidence type="ECO:0000313" key="2">
    <source>
        <dbReference type="EMBL" id="PZF76294.1"/>
    </source>
</evidence>
<evidence type="ECO:0008006" key="4">
    <source>
        <dbReference type="Google" id="ProtNLM"/>
    </source>
</evidence>
<name>A0A2W2B7P3_9HYPH</name>
<accession>A0A2W2B7P3</accession>
<dbReference type="AlphaFoldDB" id="A0A2W2B7P3"/>
<evidence type="ECO:0000313" key="3">
    <source>
        <dbReference type="Proteomes" id="UP000248795"/>
    </source>
</evidence>
<comment type="caution">
    <text evidence="2">The sequence shown here is derived from an EMBL/GenBank/DDBJ whole genome shotgun (WGS) entry which is preliminary data.</text>
</comment>
<gene>
    <name evidence="2" type="ORF">DK847_13970</name>
</gene>
<proteinExistence type="predicted"/>
<dbReference type="EMBL" id="QKVK01000006">
    <property type="protein sequence ID" value="PZF76294.1"/>
    <property type="molecule type" value="Genomic_DNA"/>
</dbReference>
<evidence type="ECO:0000256" key="1">
    <source>
        <dbReference type="SAM" id="MobiDB-lite"/>
    </source>
</evidence>
<feature type="region of interest" description="Disordered" evidence="1">
    <location>
        <begin position="53"/>
        <end position="75"/>
    </location>
</feature>